<name>A0AAU9SXI5_THLAR</name>
<dbReference type="PROSITE" id="PS50102">
    <property type="entry name" value="RRM"/>
    <property type="match status" value="1"/>
</dbReference>
<proteinExistence type="predicted"/>
<dbReference type="SUPFAM" id="SSF54928">
    <property type="entry name" value="RNA-binding domain, RBD"/>
    <property type="match status" value="1"/>
</dbReference>
<dbReference type="InterPro" id="IPR012677">
    <property type="entry name" value="Nucleotide-bd_a/b_plait_sf"/>
</dbReference>
<dbReference type="PANTHER" id="PTHR23236">
    <property type="entry name" value="EUKARYOTIC TRANSLATION INITIATION FACTOR 4B/4H"/>
    <property type="match status" value="1"/>
</dbReference>
<dbReference type="InterPro" id="IPR035979">
    <property type="entry name" value="RBD_domain_sf"/>
</dbReference>
<evidence type="ECO:0000259" key="4">
    <source>
        <dbReference type="PROSITE" id="PS50102"/>
    </source>
</evidence>
<feature type="compositionally biased region" description="Basic and acidic residues" evidence="3">
    <location>
        <begin position="38"/>
        <end position="52"/>
    </location>
</feature>
<evidence type="ECO:0000313" key="6">
    <source>
        <dbReference type="Proteomes" id="UP000836841"/>
    </source>
</evidence>
<feature type="domain" description="RRM" evidence="4">
    <location>
        <begin position="115"/>
        <end position="194"/>
    </location>
</feature>
<dbReference type="GO" id="GO:0005730">
    <property type="term" value="C:nucleolus"/>
    <property type="evidence" value="ECO:0007669"/>
    <property type="project" value="TreeGrafter"/>
</dbReference>
<feature type="region of interest" description="Disordered" evidence="3">
    <location>
        <begin position="1"/>
        <end position="54"/>
    </location>
</feature>
<dbReference type="Gene3D" id="3.30.70.330">
    <property type="match status" value="1"/>
</dbReference>
<evidence type="ECO:0000313" key="5">
    <source>
        <dbReference type="EMBL" id="CAH2075858.1"/>
    </source>
</evidence>
<dbReference type="Pfam" id="PF00076">
    <property type="entry name" value="RRM_1"/>
    <property type="match status" value="1"/>
</dbReference>
<dbReference type="Proteomes" id="UP000836841">
    <property type="component" value="Chromosome 7"/>
</dbReference>
<dbReference type="InterPro" id="IPR000504">
    <property type="entry name" value="RRM_dom"/>
</dbReference>
<reference evidence="5 6" key="1">
    <citation type="submission" date="2022-03" db="EMBL/GenBank/DDBJ databases">
        <authorList>
            <person name="Nunn A."/>
            <person name="Chopra R."/>
            <person name="Nunn A."/>
            <person name="Contreras Garrido A."/>
        </authorList>
    </citation>
    <scope>NUCLEOTIDE SEQUENCE [LARGE SCALE GENOMIC DNA]</scope>
</reference>
<evidence type="ECO:0000256" key="3">
    <source>
        <dbReference type="SAM" id="MobiDB-lite"/>
    </source>
</evidence>
<gene>
    <name evidence="5" type="ORF">TAV2_LOCUS23940</name>
</gene>
<keyword evidence="1 2" id="KW-0694">RNA-binding</keyword>
<dbReference type="PANTHER" id="PTHR23236:SF109">
    <property type="entry name" value="RNA-BINDING (RRM_RBD_RNP MOTIFS) FAMILY PROTEIN"/>
    <property type="match status" value="1"/>
</dbReference>
<dbReference type="AlphaFoldDB" id="A0AAU9SXI5"/>
<dbReference type="GO" id="GO:0003723">
    <property type="term" value="F:RNA binding"/>
    <property type="evidence" value="ECO:0007669"/>
    <property type="project" value="UniProtKB-UniRule"/>
</dbReference>
<evidence type="ECO:0000256" key="2">
    <source>
        <dbReference type="PROSITE-ProRule" id="PRU00176"/>
    </source>
</evidence>
<sequence length="253" mass="29041">MIVQATPTQEHENRKKQKKFEANLETNLEPSGIEDSDTLERKKQQERKESKYLQKLKKQKKKIAELRNLLKEKTEIIKKLEKKTDVPEISLKEKETPNKECVFECKDASLKKNPQTILVKGFNCSFPRDEIKSALRKHFSSCGPVTAIFIPFHCKTGRPMGYAFINMGQEAEKALKLNRSCLEGQILSVSMAIKSEEYGGYRDLHGCERCHKAHMKRVIQGFHDSLRFRPPSDVRKSLFPRKSAAKGIANIHG</sequence>
<accession>A0AAU9SXI5</accession>
<evidence type="ECO:0000256" key="1">
    <source>
        <dbReference type="ARBA" id="ARBA00022884"/>
    </source>
</evidence>
<keyword evidence="6" id="KW-1185">Reference proteome</keyword>
<dbReference type="SMART" id="SM00360">
    <property type="entry name" value="RRM"/>
    <property type="match status" value="1"/>
</dbReference>
<dbReference type="EMBL" id="OU466863">
    <property type="protein sequence ID" value="CAH2075858.1"/>
    <property type="molecule type" value="Genomic_DNA"/>
</dbReference>
<organism evidence="5 6">
    <name type="scientific">Thlaspi arvense</name>
    <name type="common">Field penny-cress</name>
    <dbReference type="NCBI Taxonomy" id="13288"/>
    <lineage>
        <taxon>Eukaryota</taxon>
        <taxon>Viridiplantae</taxon>
        <taxon>Streptophyta</taxon>
        <taxon>Embryophyta</taxon>
        <taxon>Tracheophyta</taxon>
        <taxon>Spermatophyta</taxon>
        <taxon>Magnoliopsida</taxon>
        <taxon>eudicotyledons</taxon>
        <taxon>Gunneridae</taxon>
        <taxon>Pentapetalae</taxon>
        <taxon>rosids</taxon>
        <taxon>malvids</taxon>
        <taxon>Brassicales</taxon>
        <taxon>Brassicaceae</taxon>
        <taxon>Thlaspideae</taxon>
        <taxon>Thlaspi</taxon>
    </lineage>
</organism>
<protein>
    <recommendedName>
        <fullName evidence="4">RRM domain-containing protein</fullName>
    </recommendedName>
</protein>